<evidence type="ECO:0000313" key="1">
    <source>
        <dbReference type="EMBL" id="KAG9978570.1"/>
    </source>
</evidence>
<feature type="non-terminal residue" evidence="1">
    <location>
        <position position="143"/>
    </location>
</feature>
<reference evidence="1" key="1">
    <citation type="journal article" date="2021" name="J Fungi (Basel)">
        <title>Virulence traits and population genomics of the black yeast Aureobasidium melanogenum.</title>
        <authorList>
            <person name="Cernosa A."/>
            <person name="Sun X."/>
            <person name="Gostincar C."/>
            <person name="Fang C."/>
            <person name="Gunde-Cimerman N."/>
            <person name="Song Z."/>
        </authorList>
    </citation>
    <scope>NUCLEOTIDE SEQUENCE</scope>
    <source>
        <strain evidence="1">EXF-9298</strain>
    </source>
</reference>
<dbReference type="Proteomes" id="UP000729357">
    <property type="component" value="Unassembled WGS sequence"/>
</dbReference>
<organism evidence="1 2">
    <name type="scientific">Aureobasidium melanogenum</name>
    <name type="common">Aureobasidium pullulans var. melanogenum</name>
    <dbReference type="NCBI Taxonomy" id="46634"/>
    <lineage>
        <taxon>Eukaryota</taxon>
        <taxon>Fungi</taxon>
        <taxon>Dikarya</taxon>
        <taxon>Ascomycota</taxon>
        <taxon>Pezizomycotina</taxon>
        <taxon>Dothideomycetes</taxon>
        <taxon>Dothideomycetidae</taxon>
        <taxon>Dothideales</taxon>
        <taxon>Saccotheciaceae</taxon>
        <taxon>Aureobasidium</taxon>
    </lineage>
</organism>
<accession>A0A9P8FM45</accession>
<evidence type="ECO:0000313" key="2">
    <source>
        <dbReference type="Proteomes" id="UP000729357"/>
    </source>
</evidence>
<keyword evidence="2" id="KW-1185">Reference proteome</keyword>
<proteinExistence type="predicted"/>
<sequence length="143" mass="15901">MTIKYDRDIAVEAIRSYYKFLTTIPAIQTSDVLEPPTGGWPNITTTSLAALGKDEIVVDLLRYLPYIRRTHSGNENISYDTVVINYSDAEVHDNQPLDKLVPTAAGKLPAHVVSLTIGARYGSYLLLDAQQGTITEYITMERP</sequence>
<dbReference type="EMBL" id="JAHFXS010001262">
    <property type="protein sequence ID" value="KAG9978570.1"/>
    <property type="molecule type" value="Genomic_DNA"/>
</dbReference>
<comment type="caution">
    <text evidence="1">The sequence shown here is derived from an EMBL/GenBank/DDBJ whole genome shotgun (WGS) entry which is preliminary data.</text>
</comment>
<protein>
    <submittedName>
        <fullName evidence="1">Uncharacterized protein</fullName>
    </submittedName>
</protein>
<reference evidence="1" key="2">
    <citation type="submission" date="2021-08" db="EMBL/GenBank/DDBJ databases">
        <authorList>
            <person name="Gostincar C."/>
            <person name="Sun X."/>
            <person name="Song Z."/>
            <person name="Gunde-Cimerman N."/>
        </authorList>
    </citation>
    <scope>NUCLEOTIDE SEQUENCE</scope>
    <source>
        <strain evidence="1">EXF-9298</strain>
    </source>
</reference>
<name>A0A9P8FM45_AURME</name>
<dbReference type="AlphaFoldDB" id="A0A9P8FM45"/>
<gene>
    <name evidence="1" type="ORF">KCU98_g9332</name>
</gene>